<accession>A0AAW1LSI2</accession>
<organism evidence="1 2">
    <name type="scientific">Popillia japonica</name>
    <name type="common">Japanese beetle</name>
    <dbReference type="NCBI Taxonomy" id="7064"/>
    <lineage>
        <taxon>Eukaryota</taxon>
        <taxon>Metazoa</taxon>
        <taxon>Ecdysozoa</taxon>
        <taxon>Arthropoda</taxon>
        <taxon>Hexapoda</taxon>
        <taxon>Insecta</taxon>
        <taxon>Pterygota</taxon>
        <taxon>Neoptera</taxon>
        <taxon>Endopterygota</taxon>
        <taxon>Coleoptera</taxon>
        <taxon>Polyphaga</taxon>
        <taxon>Scarabaeiformia</taxon>
        <taxon>Scarabaeidae</taxon>
        <taxon>Rutelinae</taxon>
        <taxon>Popillia</taxon>
    </lineage>
</organism>
<protein>
    <recommendedName>
        <fullName evidence="3">Reverse transcriptase</fullName>
    </recommendedName>
</protein>
<gene>
    <name evidence="1" type="ORF">QE152_g11438</name>
</gene>
<evidence type="ECO:0000313" key="1">
    <source>
        <dbReference type="EMBL" id="KAK9736622.1"/>
    </source>
</evidence>
<name>A0AAW1LSI2_POPJA</name>
<dbReference type="EMBL" id="JASPKY010000111">
    <property type="protein sequence ID" value="KAK9736622.1"/>
    <property type="molecule type" value="Genomic_DNA"/>
</dbReference>
<comment type="caution">
    <text evidence="1">The sequence shown here is derived from an EMBL/GenBank/DDBJ whole genome shotgun (WGS) entry which is preliminary data.</text>
</comment>
<dbReference type="AlphaFoldDB" id="A0AAW1LSI2"/>
<evidence type="ECO:0000313" key="2">
    <source>
        <dbReference type="Proteomes" id="UP001458880"/>
    </source>
</evidence>
<keyword evidence="2" id="KW-1185">Reference proteome</keyword>
<proteinExistence type="predicted"/>
<dbReference type="Gene3D" id="3.10.10.10">
    <property type="entry name" value="HIV Type 1 Reverse Transcriptase, subunit A, domain 1"/>
    <property type="match status" value="1"/>
</dbReference>
<dbReference type="Proteomes" id="UP001458880">
    <property type="component" value="Unassembled WGS sequence"/>
</dbReference>
<sequence length="142" mass="16010">MKLNLIKRVDLVSKFNTKDEFIKANSEMFNGLGTLKDKCKIEINENCKPVACSPRRVPLAIKDKLKSKLAELEARGIITKVEAELEARGIITKVEGNSEWVSNLVIVENQPQTIDQNLNRNNPVTTRSGRTVNRPARFADYV</sequence>
<evidence type="ECO:0008006" key="3">
    <source>
        <dbReference type="Google" id="ProtNLM"/>
    </source>
</evidence>
<reference evidence="1 2" key="1">
    <citation type="journal article" date="2024" name="BMC Genomics">
        <title>De novo assembly and annotation of Popillia japonica's genome with initial clues to its potential as an invasive pest.</title>
        <authorList>
            <person name="Cucini C."/>
            <person name="Boschi S."/>
            <person name="Funari R."/>
            <person name="Cardaioli E."/>
            <person name="Iannotti N."/>
            <person name="Marturano G."/>
            <person name="Paoli F."/>
            <person name="Bruttini M."/>
            <person name="Carapelli A."/>
            <person name="Frati F."/>
            <person name="Nardi F."/>
        </authorList>
    </citation>
    <scope>NUCLEOTIDE SEQUENCE [LARGE SCALE GENOMIC DNA]</scope>
    <source>
        <strain evidence="1">DMR45628</strain>
    </source>
</reference>